<name>B1MYS7_LEUCK</name>
<dbReference type="AlphaFoldDB" id="B1MYS7"/>
<dbReference type="HOGENOM" id="CLU_132137_1_0_9"/>
<reference evidence="2 3" key="1">
    <citation type="journal article" date="2008" name="J. Bacteriol.">
        <title>Complete genome sequence of Leuconostoc citreum KM20.</title>
        <authorList>
            <person name="Kim J.F."/>
            <person name="Jeong H."/>
            <person name="Lee J.-S."/>
            <person name="Choi S.-H."/>
            <person name="Ha M."/>
            <person name="Hur C.-G."/>
            <person name="Kim J.-S."/>
            <person name="Lee S."/>
            <person name="Park H.-S."/>
            <person name="Park Y.-H."/>
            <person name="Oh T.K."/>
        </authorList>
    </citation>
    <scope>NUCLEOTIDE SEQUENCE [LARGE SCALE GENOMIC DNA]</scope>
    <source>
        <strain evidence="2 3">KM20</strain>
    </source>
</reference>
<protein>
    <recommendedName>
        <fullName evidence="1">DUF2089 domain-containing protein</fullName>
    </recommendedName>
</protein>
<feature type="domain" description="DUF2089" evidence="1">
    <location>
        <begin position="14"/>
        <end position="58"/>
    </location>
</feature>
<accession>B1MYS7</accession>
<dbReference type="STRING" id="349519.LCK_00849"/>
<dbReference type="EMBL" id="DQ489736">
    <property type="protein sequence ID" value="ACA82679.1"/>
    <property type="molecule type" value="Genomic_DNA"/>
</dbReference>
<evidence type="ECO:0000313" key="2">
    <source>
        <dbReference type="EMBL" id="ACA82679.1"/>
    </source>
</evidence>
<organism evidence="2 3">
    <name type="scientific">Leuconostoc citreum (strain KM20)</name>
    <dbReference type="NCBI Taxonomy" id="349519"/>
    <lineage>
        <taxon>Bacteria</taxon>
        <taxon>Bacillati</taxon>
        <taxon>Bacillota</taxon>
        <taxon>Bacilli</taxon>
        <taxon>Lactobacillales</taxon>
        <taxon>Lactobacillaceae</taxon>
        <taxon>Leuconostoc</taxon>
    </lineage>
</organism>
<dbReference type="Pfam" id="PF09862">
    <property type="entry name" value="DUF2089"/>
    <property type="match status" value="1"/>
</dbReference>
<dbReference type="KEGG" id="lci:LCK_00849"/>
<evidence type="ECO:0000313" key="3">
    <source>
        <dbReference type="Proteomes" id="UP000002166"/>
    </source>
</evidence>
<dbReference type="eggNOG" id="COG3877">
    <property type="taxonomic scope" value="Bacteria"/>
</dbReference>
<sequence>MLKKGLLMDWFLKLEREDQEFVKQLVKASGSLKELAKIYQVSYPTVRVRLNKIIQHIDLIEQQGKSSFETKIMEMVINDELPLNLAKKILADYQEEKDE</sequence>
<proteinExistence type="predicted"/>
<dbReference type="Proteomes" id="UP000002166">
    <property type="component" value="Chromosome"/>
</dbReference>
<gene>
    <name evidence="2" type="ordered locus">LCK_00849</name>
</gene>
<evidence type="ECO:0000259" key="1">
    <source>
        <dbReference type="Pfam" id="PF09862"/>
    </source>
</evidence>
<keyword evidence="3" id="KW-1185">Reference proteome</keyword>
<dbReference type="InterPro" id="IPR018658">
    <property type="entry name" value="DUF2089"/>
</dbReference>